<dbReference type="Pfam" id="PF00067">
    <property type="entry name" value="p450"/>
    <property type="match status" value="1"/>
</dbReference>
<keyword evidence="7 9" id="KW-0503">Monooxygenase</keyword>
<dbReference type="FunFam" id="1.10.630.10:FF:000018">
    <property type="entry name" value="Cytochrome P450 monooxygenase"/>
    <property type="match status" value="1"/>
</dbReference>
<dbReference type="GO" id="GO:0005506">
    <property type="term" value="F:iron ion binding"/>
    <property type="evidence" value="ECO:0007669"/>
    <property type="project" value="InterPro"/>
</dbReference>
<evidence type="ECO:0000256" key="3">
    <source>
        <dbReference type="ARBA" id="ARBA00022617"/>
    </source>
</evidence>
<evidence type="ECO:0000256" key="6">
    <source>
        <dbReference type="ARBA" id="ARBA00023004"/>
    </source>
</evidence>
<comment type="pathway">
    <text evidence="1">Antibiotic biosynthesis; vancomycin biosynthesis.</text>
</comment>
<keyword evidence="4 9" id="KW-0479">Metal-binding</keyword>
<evidence type="ECO:0000256" key="8">
    <source>
        <dbReference type="ARBA" id="ARBA00055433"/>
    </source>
</evidence>
<gene>
    <name evidence="10" type="ORF">SAMN05421504_106418</name>
</gene>
<evidence type="ECO:0000256" key="2">
    <source>
        <dbReference type="ARBA" id="ARBA00010617"/>
    </source>
</evidence>
<keyword evidence="3 9" id="KW-0349">Heme</keyword>
<comment type="similarity">
    <text evidence="2 9">Belongs to the cytochrome P450 family.</text>
</comment>
<dbReference type="InterPro" id="IPR017972">
    <property type="entry name" value="Cyt_P450_CS"/>
</dbReference>
<evidence type="ECO:0000256" key="1">
    <source>
        <dbReference type="ARBA" id="ARBA00004660"/>
    </source>
</evidence>
<dbReference type="CDD" id="cd11030">
    <property type="entry name" value="CYP105-like"/>
    <property type="match status" value="1"/>
</dbReference>
<dbReference type="RefSeq" id="WP_091293952.1">
    <property type="nucleotide sequence ID" value="NZ_FNON01000006.1"/>
</dbReference>
<dbReference type="Proteomes" id="UP000199515">
    <property type="component" value="Unassembled WGS sequence"/>
</dbReference>
<evidence type="ECO:0000313" key="10">
    <source>
        <dbReference type="EMBL" id="SDY69532.1"/>
    </source>
</evidence>
<dbReference type="GO" id="GO:0004497">
    <property type="term" value="F:monooxygenase activity"/>
    <property type="evidence" value="ECO:0007669"/>
    <property type="project" value="UniProtKB-KW"/>
</dbReference>
<comment type="function">
    <text evidence="8">Involved in the coupling of aromatic side chains of the heptapeptide of vancomycin.</text>
</comment>
<dbReference type="GO" id="GO:0020037">
    <property type="term" value="F:heme binding"/>
    <property type="evidence" value="ECO:0007669"/>
    <property type="project" value="InterPro"/>
</dbReference>
<dbReference type="GO" id="GO:0016705">
    <property type="term" value="F:oxidoreductase activity, acting on paired donors, with incorporation or reduction of molecular oxygen"/>
    <property type="evidence" value="ECO:0007669"/>
    <property type="project" value="InterPro"/>
</dbReference>
<evidence type="ECO:0000256" key="4">
    <source>
        <dbReference type="ARBA" id="ARBA00022723"/>
    </source>
</evidence>
<dbReference type="OrthoDB" id="3664945at2"/>
<dbReference type="PRINTS" id="PR00359">
    <property type="entry name" value="BP450"/>
</dbReference>
<dbReference type="SUPFAM" id="SSF48264">
    <property type="entry name" value="Cytochrome P450"/>
    <property type="match status" value="1"/>
</dbReference>
<dbReference type="EMBL" id="FNON01000006">
    <property type="protein sequence ID" value="SDY69532.1"/>
    <property type="molecule type" value="Genomic_DNA"/>
</dbReference>
<evidence type="ECO:0000256" key="7">
    <source>
        <dbReference type="ARBA" id="ARBA00023033"/>
    </source>
</evidence>
<keyword evidence="5 9" id="KW-0560">Oxidoreductase</keyword>
<dbReference type="PANTHER" id="PTHR46696">
    <property type="entry name" value="P450, PUTATIVE (EUROFUNG)-RELATED"/>
    <property type="match status" value="1"/>
</dbReference>
<proteinExistence type="inferred from homology"/>
<dbReference type="AlphaFoldDB" id="A0A1H3LYL4"/>
<keyword evidence="11" id="KW-1185">Reference proteome</keyword>
<keyword evidence="6 9" id="KW-0408">Iron</keyword>
<evidence type="ECO:0000256" key="5">
    <source>
        <dbReference type="ARBA" id="ARBA00023002"/>
    </source>
</evidence>
<protein>
    <submittedName>
        <fullName evidence="10">Cytochrome P450</fullName>
    </submittedName>
</protein>
<sequence>MTDVAGSPTLAWPMERVCPFGPPAEYQRLRAEEPVTKVRLASGMTIWAVSRLEDIRQLLTDPRFSSDRHAPGFPRIIKDQKIIPGFRSSLIDMDAPEHGEKRREVLSEFTIRRVKAMAPRVQQIVDERIDAILDGPKPADLVKSLALPVPSLVICELLGVPYHDHEFFESRTYAMLSRDKVLAERQAAFGELLTFLDELVTAKEAEPTDDLLGRLILKQRAGGGVRHQDLKELAFLLLVAGHETTANMTSLGVLTLLEHPDQLKKIVEDPSKTLGAIEELLRFLTIAEAAGLRVAIDDVEIGGQLIRAGEGVIALTISGNRDAEAFVDPDEFDIERSARHHVAFGFGIHQCLGANLARLELQIIFDTLFRRIPGLRLAVPAAELPYKTETTIYGLHELPVTW</sequence>
<dbReference type="InterPro" id="IPR001128">
    <property type="entry name" value="Cyt_P450"/>
</dbReference>
<organism evidence="10 11">
    <name type="scientific">Amycolatopsis xylanica</name>
    <dbReference type="NCBI Taxonomy" id="589385"/>
    <lineage>
        <taxon>Bacteria</taxon>
        <taxon>Bacillati</taxon>
        <taxon>Actinomycetota</taxon>
        <taxon>Actinomycetes</taxon>
        <taxon>Pseudonocardiales</taxon>
        <taxon>Pseudonocardiaceae</taxon>
        <taxon>Amycolatopsis</taxon>
    </lineage>
</organism>
<dbReference type="PROSITE" id="PS00086">
    <property type="entry name" value="CYTOCHROME_P450"/>
    <property type="match status" value="1"/>
</dbReference>
<accession>A0A1H3LYL4</accession>
<dbReference type="PANTHER" id="PTHR46696:SF1">
    <property type="entry name" value="CYTOCHROME P450 YJIB-RELATED"/>
    <property type="match status" value="1"/>
</dbReference>
<name>A0A1H3LYL4_9PSEU</name>
<dbReference type="InterPro" id="IPR002397">
    <property type="entry name" value="Cyt_P450_B"/>
</dbReference>
<evidence type="ECO:0000256" key="9">
    <source>
        <dbReference type="RuleBase" id="RU000461"/>
    </source>
</evidence>
<reference evidence="10 11" key="1">
    <citation type="submission" date="2016-10" db="EMBL/GenBank/DDBJ databases">
        <authorList>
            <person name="de Groot N.N."/>
        </authorList>
    </citation>
    <scope>NUCLEOTIDE SEQUENCE [LARGE SCALE GENOMIC DNA]</scope>
    <source>
        <strain evidence="10 11">CPCC 202699</strain>
    </source>
</reference>
<dbReference type="InterPro" id="IPR036396">
    <property type="entry name" value="Cyt_P450_sf"/>
</dbReference>
<dbReference type="PRINTS" id="PR00385">
    <property type="entry name" value="P450"/>
</dbReference>
<dbReference type="Gene3D" id="1.10.630.10">
    <property type="entry name" value="Cytochrome P450"/>
    <property type="match status" value="1"/>
</dbReference>
<dbReference type="STRING" id="589385.SAMN05421504_106418"/>
<evidence type="ECO:0000313" key="11">
    <source>
        <dbReference type="Proteomes" id="UP000199515"/>
    </source>
</evidence>